<evidence type="ECO:0008006" key="5">
    <source>
        <dbReference type="Google" id="ProtNLM"/>
    </source>
</evidence>
<accession>Q74PF1</accession>
<dbReference type="DNASU" id="1145227"/>
<organism evidence="1 4">
    <name type="scientific">Yersinia pestis</name>
    <dbReference type="NCBI Taxonomy" id="632"/>
    <lineage>
        <taxon>Bacteria</taxon>
        <taxon>Pseudomonadati</taxon>
        <taxon>Pseudomonadota</taxon>
        <taxon>Gammaproteobacteria</taxon>
        <taxon>Enterobacterales</taxon>
        <taxon>Yersiniaceae</taxon>
        <taxon>Yersinia</taxon>
    </lineage>
</organism>
<dbReference type="NCBIfam" id="TIGR03347">
    <property type="entry name" value="VI_chp_1"/>
    <property type="match status" value="1"/>
</dbReference>
<dbReference type="IntAct" id="Q8CLT0">
    <property type="interactions" value="3"/>
</dbReference>
<protein>
    <recommendedName>
        <fullName evidence="5">Type VI secretion system baseplate subunit TssG</fullName>
    </recommendedName>
</protein>
<evidence type="ECO:0000313" key="3">
    <source>
        <dbReference type="Proteomes" id="UP000001019"/>
    </source>
</evidence>
<dbReference type="Pfam" id="PF06996">
    <property type="entry name" value="T6SS_TssG"/>
    <property type="match status" value="1"/>
</dbReference>
<dbReference type="PANTHER" id="PTHR35564">
    <property type="match status" value="1"/>
</dbReference>
<sequence>MLRMAGTDRSTCTDVSVVEDVSGVENVNGVEARPEGQALDVSRYNFFQLVELLNQLAVAWQGAAPVATPANEAIRFKSTASLAFPTRDVIALDTSARGQFELEVSFLGLHGSQSPLPGYYLDSLAWEDAQNENRLTDFMNVFNHRLLTLLHQIWRKYRYYICFDNGGDDAFSQRMFSLVGLGSEVVRNKLQINHSKMLAYAGLLASPGRAPEVICSLVSHCFNLPDITLHSWQLRKVDIAPSQQNRLGTRVKVRGKKYDEKSVLGVNFSIGSRVADRSGKFLLCINKLTREQFLSFLPNGANYASLVMFVAFIMRDQFAWDLRLGLAEQQVGGMVLGTEQNSLLGWTSILGDPEQKPSVTIGVME</sequence>
<dbReference type="PANTHER" id="PTHR35564:SF3">
    <property type="entry name" value="TYPE VI SECRETION SYSTEM BASEPLATE SUBUNIT TSSG"/>
    <property type="match status" value="1"/>
</dbReference>
<dbReference type="Proteomes" id="UP000002490">
    <property type="component" value="Chromosome"/>
</dbReference>
<name>Q8CLT0_YERPE</name>
<evidence type="ECO:0000313" key="4">
    <source>
        <dbReference type="Proteomes" id="UP000002490"/>
    </source>
</evidence>
<dbReference type="EMBL" id="AE017042">
    <property type="protein sequence ID" value="AAS64100.1"/>
    <property type="molecule type" value="Genomic_DNA"/>
</dbReference>
<accession>Q8CLT0</accession>
<reference evidence="3" key="3">
    <citation type="journal article" date="2004" name="DNA Res.">
        <title>Complete genome sequence of Yersinia pestis strain 91001, an isolate avirulent to humans.</title>
        <authorList>
            <person name="Song Y."/>
            <person name="Tong Z."/>
            <person name="Wang J."/>
            <person name="Wang L."/>
            <person name="Guo Z."/>
            <person name="Han Y."/>
            <person name="Zhang J."/>
            <person name="Pei D."/>
            <person name="Zhou D."/>
            <person name="Qin H."/>
            <person name="Pang X."/>
            <person name="Han Y."/>
            <person name="Zhai J."/>
            <person name="Li M."/>
            <person name="Cui B."/>
            <person name="Qi Z."/>
            <person name="Jin L."/>
            <person name="Dai R."/>
            <person name="Chen F."/>
            <person name="Li S."/>
            <person name="Ye C."/>
            <person name="Du Z."/>
            <person name="Lin W."/>
            <person name="Wang J."/>
            <person name="Yu J."/>
            <person name="Yang H."/>
            <person name="Wang J."/>
            <person name="Huang P."/>
            <person name="Yang R."/>
        </authorList>
    </citation>
    <scope>NUCLEOTIDE SEQUENCE [LARGE SCALE GENOMIC DNA]</scope>
    <source>
        <strain evidence="3">91001 / Biovar Mediaevalis</strain>
    </source>
</reference>
<evidence type="ECO:0000313" key="1">
    <source>
        <dbReference type="EMBL" id="AAM83872.1"/>
    </source>
</evidence>
<dbReference type="EMBL" id="AE009952">
    <property type="protein sequence ID" value="AAM83872.1"/>
    <property type="molecule type" value="Genomic_DNA"/>
</dbReference>
<dbReference type="AlphaFoldDB" id="Q8CLT0"/>
<reference evidence="2" key="4">
    <citation type="submission" date="2016-05" db="EMBL/GenBank/DDBJ databases">
        <title>Reannotation of Yersinia pestis strain 91001 based on omics data.</title>
        <authorList>
            <person name="Yiqing M."/>
        </authorList>
    </citation>
    <scope>NUCLEOTIDE SEQUENCE</scope>
    <source>
        <strain evidence="2">91001</strain>
    </source>
</reference>
<reference evidence="2" key="2">
    <citation type="submission" date="2003-04" db="EMBL/GenBank/DDBJ databases">
        <authorList>
            <person name="Song Y."/>
            <person name="Tong Z."/>
            <person name="Wang L."/>
            <person name="Han Y."/>
            <person name="Zhang J."/>
            <person name="Pei D."/>
            <person name="Wang J."/>
            <person name="Zhou D."/>
            <person name="Han Y."/>
            <person name="Pang X."/>
            <person name="Zhai J."/>
            <person name="Chen F."/>
            <person name="Qin H."/>
            <person name="Wang J."/>
            <person name="Li S."/>
            <person name="Guo Z."/>
            <person name="Ye C."/>
            <person name="Du Z."/>
            <person name="Lin W."/>
            <person name="Wang J."/>
            <person name="Yu J."/>
            <person name="Yang H."/>
            <person name="Wang J."/>
            <person name="Huang P."/>
            <person name="Yang R."/>
        </authorList>
    </citation>
    <scope>NUCLEOTIDE SEQUENCE</scope>
    <source>
        <strain evidence="2">91001</strain>
    </source>
</reference>
<dbReference type="EnsemblBacteria" id="AAS64100">
    <property type="protein sequence ID" value="AAS64100"/>
    <property type="gene ID" value="YP_3956"/>
</dbReference>
<dbReference type="KEGG" id="ypk:y0280"/>
<gene>
    <name evidence="1" type="ordered locus">y0280</name>
    <name evidence="2" type="ordered locus">YP_3956</name>
</gene>
<dbReference type="HOGENOM" id="CLU_048238_0_0_6"/>
<reference evidence="1 4" key="1">
    <citation type="journal article" date="2002" name="J. Bacteriol.">
        <title>Genome sequence of Yersinia pestis KIM.</title>
        <authorList>
            <person name="Deng W."/>
            <person name="Burland V."/>
            <person name="Plunkett G.III."/>
            <person name="Boutin A."/>
            <person name="Mayhew G.F."/>
            <person name="Liss P."/>
            <person name="Perna N.T."/>
            <person name="Rose D.J."/>
            <person name="Mau B."/>
            <person name="Zhou S."/>
            <person name="Schwartz D.C."/>
            <person name="Fetherston J.D."/>
            <person name="Lindler L.E."/>
            <person name="Brubaker R.R."/>
            <person name="Plana G.V."/>
            <person name="Straley S.C."/>
            <person name="McDonough K.A."/>
            <person name="Nilles M.L."/>
            <person name="Matson J.S."/>
            <person name="Blattner F.R."/>
            <person name="Perry R.D."/>
        </authorList>
    </citation>
    <scope>NUCLEOTIDE SEQUENCE [LARGE SCALE GENOMIC DNA]</scope>
    <source>
        <strain evidence="1">KIM</strain>
        <strain evidence="4">KIM10+ / Biovar Mediaevalis</strain>
    </source>
</reference>
<dbReference type="KEGG" id="ypm:YP_3956"/>
<dbReference type="InterPro" id="IPR010732">
    <property type="entry name" value="T6SS_TssG-like"/>
</dbReference>
<dbReference type="Proteomes" id="UP000001019">
    <property type="component" value="Chromosome"/>
</dbReference>
<evidence type="ECO:0000313" key="2">
    <source>
        <dbReference type="EMBL" id="AAS64100.1"/>
    </source>
</evidence>
<proteinExistence type="predicted"/>